<feature type="transmembrane region" description="Helical" evidence="9">
    <location>
        <begin position="263"/>
        <end position="283"/>
    </location>
</feature>
<dbReference type="FunFam" id="3.40.50.300:FF:000854">
    <property type="entry name" value="Multidrug ABC transporter ATP-binding protein"/>
    <property type="match status" value="1"/>
</dbReference>
<dbReference type="AlphaFoldDB" id="A0A6N3C5W3"/>
<organism evidence="12">
    <name type="scientific">Clostridium butyricum</name>
    <dbReference type="NCBI Taxonomy" id="1492"/>
    <lineage>
        <taxon>Bacteria</taxon>
        <taxon>Bacillati</taxon>
        <taxon>Bacillota</taxon>
        <taxon>Clostridia</taxon>
        <taxon>Eubacteriales</taxon>
        <taxon>Clostridiaceae</taxon>
        <taxon>Clostridium</taxon>
    </lineage>
</organism>
<dbReference type="CDD" id="cd18781">
    <property type="entry name" value="ABC_6TM_AarD_CydDC_like"/>
    <property type="match status" value="1"/>
</dbReference>
<dbReference type="SUPFAM" id="SSF52540">
    <property type="entry name" value="P-loop containing nucleoside triphosphate hydrolases"/>
    <property type="match status" value="1"/>
</dbReference>
<evidence type="ECO:0000256" key="7">
    <source>
        <dbReference type="ARBA" id="ARBA00022989"/>
    </source>
</evidence>
<dbReference type="GO" id="GO:0005524">
    <property type="term" value="F:ATP binding"/>
    <property type="evidence" value="ECO:0007669"/>
    <property type="project" value="UniProtKB-KW"/>
</dbReference>
<reference evidence="12" key="1">
    <citation type="submission" date="2019-11" db="EMBL/GenBank/DDBJ databases">
        <authorList>
            <person name="Feng L."/>
        </authorList>
    </citation>
    <scope>NUCLEOTIDE SEQUENCE</scope>
    <source>
        <strain evidence="12">CButyricumLFYP62</strain>
    </source>
</reference>
<dbReference type="PROSITE" id="PS50893">
    <property type="entry name" value="ABC_TRANSPORTER_2"/>
    <property type="match status" value="1"/>
</dbReference>
<evidence type="ECO:0000259" key="10">
    <source>
        <dbReference type="PROSITE" id="PS50893"/>
    </source>
</evidence>
<feature type="domain" description="ABC transmembrane type-1" evidence="11">
    <location>
        <begin position="19"/>
        <end position="321"/>
    </location>
</feature>
<feature type="transmembrane region" description="Helical" evidence="9">
    <location>
        <begin position="295"/>
        <end position="313"/>
    </location>
</feature>
<comment type="subcellular location">
    <subcellularLocation>
        <location evidence="1">Cell membrane</location>
        <topology evidence="1">Multi-pass membrane protein</topology>
    </subcellularLocation>
</comment>
<feature type="transmembrane region" description="Helical" evidence="9">
    <location>
        <begin position="180"/>
        <end position="200"/>
    </location>
</feature>
<dbReference type="Pfam" id="PF00005">
    <property type="entry name" value="ABC_tran"/>
    <property type="match status" value="1"/>
</dbReference>
<evidence type="ECO:0000256" key="9">
    <source>
        <dbReference type="SAM" id="Phobius"/>
    </source>
</evidence>
<dbReference type="SUPFAM" id="SSF90123">
    <property type="entry name" value="ABC transporter transmembrane region"/>
    <property type="match status" value="1"/>
</dbReference>
<dbReference type="InterPro" id="IPR027417">
    <property type="entry name" value="P-loop_NTPase"/>
</dbReference>
<keyword evidence="12" id="KW-0378">Hydrolase</keyword>
<dbReference type="InterPro" id="IPR011527">
    <property type="entry name" value="ABC1_TM_dom"/>
</dbReference>
<keyword evidence="8 9" id="KW-0472">Membrane</keyword>
<evidence type="ECO:0000256" key="2">
    <source>
        <dbReference type="ARBA" id="ARBA00022448"/>
    </source>
</evidence>
<evidence type="ECO:0000256" key="5">
    <source>
        <dbReference type="ARBA" id="ARBA00022741"/>
    </source>
</evidence>
<name>A0A6N3C5W3_CLOBU</name>
<sequence length="600" mass="66859">MMINKRLIGICSESKKYIALTVLTSWISIICNILIILMVGQFINKVYAVRGLLVNLEIDKLSTLLKFKVSENLSLAGTIAIIAVLLIIRYFSNIMYGKLSYLASASVRVNLRELIYKKLLKLGVGYNKVQSTSTIVQMTVEGVEALEIYFGRYLPQFFYSMLAPITLFVFISFISIKSAVVFIVCVPLIPLSIIAIMKIAKKILKEYWNSYANLGDTFLENLQGLTTLKVFDIDEERHRKMNEEAEGFRKITMKVLSMQLNSINIMDLIAFGGAALGTIVALIEFKNGNLSVGNLFVIILLSSEFFIPLRLLGSYFHIAMNGMAACDKIFYLLDAEEKEKDIFDDESSKLNNISVSLENVKFSYDGERTVVDNVNLDIPNKGLVAIVGESGSGKSTIASLIMNTNSVNDGAIKLNGINVENISLDDIYNKISLVSTNSYIFNGSIMDNLLMGKYDATKSEINDALKKSRLYDFVQSLRDGLNTNVGEGGSSLSGGQKQRLALARAILGNREMIIFDEATSNIDIESEEAIWESIYELSKDKTILVISHRLANVVDADNIYVMKDGKIVENGNHDELTDIKGEYFSMVNKQNQLESTREVC</sequence>
<evidence type="ECO:0000256" key="3">
    <source>
        <dbReference type="ARBA" id="ARBA00022475"/>
    </source>
</evidence>
<feature type="transmembrane region" description="Helical" evidence="9">
    <location>
        <begin position="20"/>
        <end position="43"/>
    </location>
</feature>
<dbReference type="EMBL" id="CACRTU010000013">
    <property type="protein sequence ID" value="VYU09187.1"/>
    <property type="molecule type" value="Genomic_DNA"/>
</dbReference>
<dbReference type="InterPro" id="IPR003593">
    <property type="entry name" value="AAA+_ATPase"/>
</dbReference>
<evidence type="ECO:0000256" key="6">
    <source>
        <dbReference type="ARBA" id="ARBA00022840"/>
    </source>
</evidence>
<dbReference type="GO" id="GO:0016887">
    <property type="term" value="F:ATP hydrolysis activity"/>
    <property type="evidence" value="ECO:0007669"/>
    <property type="project" value="InterPro"/>
</dbReference>
<proteinExistence type="predicted"/>
<evidence type="ECO:0000313" key="12">
    <source>
        <dbReference type="EMBL" id="VYU09187.1"/>
    </source>
</evidence>
<dbReference type="RefSeq" id="WP_156736595.1">
    <property type="nucleotide sequence ID" value="NZ_CACRTU010000013.1"/>
</dbReference>
<dbReference type="InterPro" id="IPR039421">
    <property type="entry name" value="Type_1_exporter"/>
</dbReference>
<keyword evidence="6 12" id="KW-0067">ATP-binding</keyword>
<dbReference type="GO" id="GO:0015421">
    <property type="term" value="F:ABC-type oligopeptide transporter activity"/>
    <property type="evidence" value="ECO:0007669"/>
    <property type="project" value="TreeGrafter"/>
</dbReference>
<feature type="domain" description="ABC transporter" evidence="10">
    <location>
        <begin position="355"/>
        <end position="589"/>
    </location>
</feature>
<evidence type="ECO:0000256" key="8">
    <source>
        <dbReference type="ARBA" id="ARBA00023136"/>
    </source>
</evidence>
<dbReference type="PANTHER" id="PTHR43394:SF1">
    <property type="entry name" value="ATP-BINDING CASSETTE SUB-FAMILY B MEMBER 10, MITOCHONDRIAL"/>
    <property type="match status" value="1"/>
</dbReference>
<evidence type="ECO:0000256" key="1">
    <source>
        <dbReference type="ARBA" id="ARBA00004651"/>
    </source>
</evidence>
<dbReference type="PROSITE" id="PS50929">
    <property type="entry name" value="ABC_TM1F"/>
    <property type="match status" value="1"/>
</dbReference>
<dbReference type="Gene3D" id="1.20.1560.10">
    <property type="entry name" value="ABC transporter type 1, transmembrane domain"/>
    <property type="match status" value="1"/>
</dbReference>
<dbReference type="Pfam" id="PF00664">
    <property type="entry name" value="ABC_membrane"/>
    <property type="match status" value="1"/>
</dbReference>
<dbReference type="SMART" id="SM00382">
    <property type="entry name" value="AAA"/>
    <property type="match status" value="1"/>
</dbReference>
<evidence type="ECO:0000259" key="11">
    <source>
        <dbReference type="PROSITE" id="PS50929"/>
    </source>
</evidence>
<accession>A0A6N3C5W3</accession>
<keyword evidence="7 9" id="KW-1133">Transmembrane helix</keyword>
<feature type="transmembrane region" description="Helical" evidence="9">
    <location>
        <begin position="73"/>
        <end position="91"/>
    </location>
</feature>
<dbReference type="GO" id="GO:0005886">
    <property type="term" value="C:plasma membrane"/>
    <property type="evidence" value="ECO:0007669"/>
    <property type="project" value="UniProtKB-SubCell"/>
</dbReference>
<evidence type="ECO:0000256" key="4">
    <source>
        <dbReference type="ARBA" id="ARBA00022692"/>
    </source>
</evidence>
<keyword evidence="5" id="KW-0547">Nucleotide-binding</keyword>
<keyword evidence="3" id="KW-1003">Cell membrane</keyword>
<dbReference type="Gene3D" id="3.40.50.300">
    <property type="entry name" value="P-loop containing nucleotide triphosphate hydrolases"/>
    <property type="match status" value="1"/>
</dbReference>
<dbReference type="PANTHER" id="PTHR43394">
    <property type="entry name" value="ATP-DEPENDENT PERMEASE MDL1, MITOCHONDRIAL"/>
    <property type="match status" value="1"/>
</dbReference>
<dbReference type="InterPro" id="IPR003439">
    <property type="entry name" value="ABC_transporter-like_ATP-bd"/>
</dbReference>
<protein>
    <submittedName>
        <fullName evidence="12">Lipid A export ATP-binding/permease protein MsbA</fullName>
        <ecNumber evidence="12">3.6.3.-</ecNumber>
    </submittedName>
</protein>
<dbReference type="PROSITE" id="PS00211">
    <property type="entry name" value="ABC_TRANSPORTER_1"/>
    <property type="match status" value="1"/>
</dbReference>
<keyword evidence="2" id="KW-0813">Transport</keyword>
<feature type="transmembrane region" description="Helical" evidence="9">
    <location>
        <begin position="157"/>
        <end position="174"/>
    </location>
</feature>
<keyword evidence="4 9" id="KW-0812">Transmembrane</keyword>
<dbReference type="EC" id="3.6.3.-" evidence="12"/>
<dbReference type="InterPro" id="IPR017871">
    <property type="entry name" value="ABC_transporter-like_CS"/>
</dbReference>
<gene>
    <name evidence="12" type="primary">msbA_1</name>
    <name evidence="12" type="ORF">CBLFYP62_01431</name>
</gene>
<dbReference type="InterPro" id="IPR036640">
    <property type="entry name" value="ABC1_TM_sf"/>
</dbReference>